<keyword evidence="3" id="KW-1185">Reference proteome</keyword>
<dbReference type="Proteomes" id="UP000504604">
    <property type="component" value="Linkage group LG12"/>
</dbReference>
<dbReference type="AlphaFoldDB" id="A0A6I9UNU8"/>
<dbReference type="InParanoid" id="A0A6I9UNU8"/>
<proteinExistence type="predicted"/>
<organism evidence="3 4">
    <name type="scientific">Sesamum indicum</name>
    <name type="common">Oriental sesame</name>
    <name type="synonym">Sesamum orientale</name>
    <dbReference type="NCBI Taxonomy" id="4182"/>
    <lineage>
        <taxon>Eukaryota</taxon>
        <taxon>Viridiplantae</taxon>
        <taxon>Streptophyta</taxon>
        <taxon>Embryophyta</taxon>
        <taxon>Tracheophyta</taxon>
        <taxon>Spermatophyta</taxon>
        <taxon>Magnoliopsida</taxon>
        <taxon>eudicotyledons</taxon>
        <taxon>Gunneridae</taxon>
        <taxon>Pentapetalae</taxon>
        <taxon>asterids</taxon>
        <taxon>lamiids</taxon>
        <taxon>Lamiales</taxon>
        <taxon>Pedaliaceae</taxon>
        <taxon>Sesamum</taxon>
    </lineage>
</organism>
<dbReference type="InterPro" id="IPR025520">
    <property type="entry name" value="DUF4408"/>
</dbReference>
<dbReference type="PANTHER" id="PTHR33098">
    <property type="entry name" value="COTTON FIBER (DUF761)"/>
    <property type="match status" value="1"/>
</dbReference>
<dbReference type="Gramene" id="SIN_1005224.t">
    <property type="protein sequence ID" value="SIN_1005224.t"/>
    <property type="gene ID" value="SIN_1005224"/>
</dbReference>
<evidence type="ECO:0000313" key="3">
    <source>
        <dbReference type="Proteomes" id="UP000504604"/>
    </source>
</evidence>
<accession>A0A6I9UNU8</accession>
<dbReference type="GeneID" id="105175481"/>
<feature type="domain" description="DUF4408" evidence="2">
    <location>
        <begin position="39"/>
        <end position="71"/>
    </location>
</feature>
<dbReference type="PANTHER" id="PTHR33098:SF53">
    <property type="entry name" value="OS05G0540900 PROTEIN"/>
    <property type="match status" value="1"/>
</dbReference>
<name>A0A6I9UNU8_SESIN</name>
<dbReference type="FunCoup" id="A0A6I9UNU8">
    <property type="interactions" value="81"/>
</dbReference>
<sequence>MGSMSGWILSAKVLLISAGVVALAMGLKFSVPVAVNGIPAIWSIILSWMKPPYLYIIINGIIITIAASSRFHQSQSEQPAARSEHLISVKTPPPSSFASFSAQMDIMSVVQQPTTAVEAEVVVSEVEDDTVVELKPVMVNGAKIDFDIKTEEEIVVETQAEAEDVFVDSTTSTYNTLPQKIISQQLQVESLLPVREKPLLPVHEKPPASSRFGHRRPIRNSPEVSGVRSLKVAKPKRQETLESTWKMITEGRHVPLTRHLKKSDTWEHQHPPIVDQVTKSETFKERSNYESPAAASLRIRKEPSLSQEELNRRVEAFIHKFNEEMRMQRQESLNQYMEMINRGV</sequence>
<dbReference type="Pfam" id="PF05553">
    <property type="entry name" value="DUF761"/>
    <property type="match status" value="1"/>
</dbReference>
<dbReference type="Pfam" id="PF14364">
    <property type="entry name" value="DUF4408"/>
    <property type="match status" value="1"/>
</dbReference>
<gene>
    <name evidence="4" type="primary">LOC105175481</name>
</gene>
<evidence type="ECO:0000313" key="4">
    <source>
        <dbReference type="RefSeq" id="XP_011096230.1"/>
    </source>
</evidence>
<protein>
    <submittedName>
        <fullName evidence="4">Uncharacterized protein LOC105175481</fullName>
    </submittedName>
</protein>
<reference evidence="4" key="1">
    <citation type="submission" date="2025-08" db="UniProtKB">
        <authorList>
            <consortium name="RefSeq"/>
        </authorList>
    </citation>
    <scope>IDENTIFICATION</scope>
</reference>
<dbReference type="OrthoDB" id="893637at2759"/>
<dbReference type="InterPro" id="IPR008480">
    <property type="entry name" value="DUF761_pln"/>
</dbReference>
<dbReference type="RefSeq" id="XP_011096230.1">
    <property type="nucleotide sequence ID" value="XM_011097928.2"/>
</dbReference>
<dbReference type="KEGG" id="sind:105175481"/>
<feature type="region of interest" description="Disordered" evidence="1">
    <location>
        <begin position="202"/>
        <end position="227"/>
    </location>
</feature>
<evidence type="ECO:0000259" key="2">
    <source>
        <dbReference type="Pfam" id="PF14364"/>
    </source>
</evidence>
<evidence type="ECO:0000256" key="1">
    <source>
        <dbReference type="SAM" id="MobiDB-lite"/>
    </source>
</evidence>